<accession>A0A2T7UYA0</accession>
<dbReference type="SUPFAM" id="SSF53335">
    <property type="entry name" value="S-adenosyl-L-methionine-dependent methyltransferases"/>
    <property type="match status" value="1"/>
</dbReference>
<dbReference type="GO" id="GO:0032259">
    <property type="term" value="P:methylation"/>
    <property type="evidence" value="ECO:0007669"/>
    <property type="project" value="UniProtKB-KW"/>
</dbReference>
<dbReference type="AlphaFoldDB" id="A0A2T7UYA0"/>
<dbReference type="InterPro" id="IPR050210">
    <property type="entry name" value="tRNA_Adenine-N(6)_MTase"/>
</dbReference>
<keyword evidence="1 4" id="KW-0489">Methyltransferase</keyword>
<evidence type="ECO:0000256" key="2">
    <source>
        <dbReference type="ARBA" id="ARBA00022691"/>
    </source>
</evidence>
<dbReference type="Gene3D" id="3.40.50.150">
    <property type="entry name" value="Vaccinia Virus protein VP39"/>
    <property type="match status" value="1"/>
</dbReference>
<dbReference type="EMBL" id="QDDR01000001">
    <property type="protein sequence ID" value="PVE49526.1"/>
    <property type="molecule type" value="Genomic_DNA"/>
</dbReference>
<keyword evidence="4" id="KW-0808">Transferase</keyword>
<evidence type="ECO:0000313" key="5">
    <source>
        <dbReference type="Proteomes" id="UP000244810"/>
    </source>
</evidence>
<feature type="domain" description="Methyltransferase small" evidence="3">
    <location>
        <begin position="33"/>
        <end position="121"/>
    </location>
</feature>
<dbReference type="Proteomes" id="UP000244810">
    <property type="component" value="Unassembled WGS sequence"/>
</dbReference>
<dbReference type="PANTHER" id="PTHR47739">
    <property type="entry name" value="TRNA1(VAL) (ADENINE(37)-N6)-METHYLTRANSFERASE"/>
    <property type="match status" value="1"/>
</dbReference>
<dbReference type="GO" id="GO:0008168">
    <property type="term" value="F:methyltransferase activity"/>
    <property type="evidence" value="ECO:0007669"/>
    <property type="project" value="UniProtKB-KW"/>
</dbReference>
<name>A0A2T7UYA0_9RHOB</name>
<evidence type="ECO:0000256" key="1">
    <source>
        <dbReference type="ARBA" id="ARBA00022603"/>
    </source>
</evidence>
<protein>
    <submittedName>
        <fullName evidence="4">Methyltransferase</fullName>
    </submittedName>
</protein>
<dbReference type="OrthoDB" id="5489421at2"/>
<reference evidence="4 5" key="1">
    <citation type="journal article" date="2011" name="Syst. Appl. Microbiol.">
        <title>Defluviimonas denitrificans gen. nov., sp. nov., and Pararhodobacter aggregans gen. nov., sp. nov., non-phototrophic Rhodobacteraceae from the biofilter of a marine aquaculture.</title>
        <authorList>
            <person name="Foesel B.U."/>
            <person name="Drake H.L."/>
            <person name="Schramm A."/>
        </authorList>
    </citation>
    <scope>NUCLEOTIDE SEQUENCE [LARGE SCALE GENOMIC DNA]</scope>
    <source>
        <strain evidence="4 5">D1-19</strain>
    </source>
</reference>
<dbReference type="InterPro" id="IPR007848">
    <property type="entry name" value="Small_mtfrase_dom"/>
</dbReference>
<evidence type="ECO:0000313" key="4">
    <source>
        <dbReference type="EMBL" id="PVE49526.1"/>
    </source>
</evidence>
<dbReference type="CDD" id="cd02440">
    <property type="entry name" value="AdoMet_MTases"/>
    <property type="match status" value="1"/>
</dbReference>
<sequence length="254" mass="26803">MAEPALTRDVFLDGRLIAWQPKDGYRAATDPLLLAAAVPARPGQRVLELGCGAGVALLALGLRVPGLSLRGVERQAEYAALARRNGAENGVDLQVTEADLVALPPELREGFDHVMANPPYYRPGSPPARDAGRDAALREETPLADWVATGLRRAKGGGFLTLIHLAERLPEILAALGGRASATVRPIAAREGRAAGRVLVQARKGGRAPFRLLAPLVMHEGPAHRADGDDFTPGAQAILRHAQALDWGDSAVSA</sequence>
<proteinExistence type="predicted"/>
<keyword evidence="2" id="KW-0949">S-adenosyl-L-methionine</keyword>
<organism evidence="4 5">
    <name type="scientific">Pararhodobacter aggregans</name>
    <dbReference type="NCBI Taxonomy" id="404875"/>
    <lineage>
        <taxon>Bacteria</taxon>
        <taxon>Pseudomonadati</taxon>
        <taxon>Pseudomonadota</taxon>
        <taxon>Alphaproteobacteria</taxon>
        <taxon>Rhodobacterales</taxon>
        <taxon>Paracoccaceae</taxon>
        <taxon>Pararhodobacter</taxon>
    </lineage>
</organism>
<gene>
    <name evidence="4" type="ORF">DDE23_03770</name>
</gene>
<comment type="caution">
    <text evidence="4">The sequence shown here is derived from an EMBL/GenBank/DDBJ whole genome shotgun (WGS) entry which is preliminary data.</text>
</comment>
<keyword evidence="5" id="KW-1185">Reference proteome</keyword>
<dbReference type="PANTHER" id="PTHR47739:SF1">
    <property type="entry name" value="TRNA1(VAL) (ADENINE(37)-N6)-METHYLTRANSFERASE"/>
    <property type="match status" value="1"/>
</dbReference>
<dbReference type="InterPro" id="IPR029063">
    <property type="entry name" value="SAM-dependent_MTases_sf"/>
</dbReference>
<dbReference type="Pfam" id="PF05175">
    <property type="entry name" value="MTS"/>
    <property type="match status" value="1"/>
</dbReference>
<evidence type="ECO:0000259" key="3">
    <source>
        <dbReference type="Pfam" id="PF05175"/>
    </source>
</evidence>